<proteinExistence type="predicted"/>
<reference evidence="1 2" key="1">
    <citation type="journal article" date="2019" name="Nat. Med.">
        <title>A library of human gut bacterial isolates paired with longitudinal multiomics data enables mechanistic microbiome research.</title>
        <authorList>
            <person name="Poyet M."/>
            <person name="Groussin M."/>
            <person name="Gibbons S.M."/>
            <person name="Avila-Pacheco J."/>
            <person name="Jiang X."/>
            <person name="Kearney S.M."/>
            <person name="Perrotta A.R."/>
            <person name="Berdy B."/>
            <person name="Zhao S."/>
            <person name="Lieberman T.D."/>
            <person name="Swanson P.K."/>
            <person name="Smith M."/>
            <person name="Roesemann S."/>
            <person name="Alexander J.E."/>
            <person name="Rich S.A."/>
            <person name="Livny J."/>
            <person name="Vlamakis H."/>
            <person name="Clish C."/>
            <person name="Bullock K."/>
            <person name="Deik A."/>
            <person name="Scott J."/>
            <person name="Pierce K.A."/>
            <person name="Xavier R.J."/>
            <person name="Alm E.J."/>
        </authorList>
    </citation>
    <scope>NUCLEOTIDE SEQUENCE [LARGE SCALE GENOMIC DNA]</scope>
    <source>
        <strain evidence="1 2">BIOML-A27</strain>
    </source>
</reference>
<sequence length="187" mass="22487">MEKDFESIRSKVQKLQALAERGEKGEALNAKRLLDQLLAKYGVSLEEIVEAQEEKQQYTFNVKENGYGFTLFTQCYFNVTNEKRMSYRQRRRYVTVELTKMQYVELQALYDWHYKQLTKDMKRMQKEFTEAYIQKHRLFGKHSDDNNEEERELSPEDMQRLLRMLNYMDSMEDTSYYKQIGNASSSD</sequence>
<dbReference type="AlphaFoldDB" id="A0A6A2G1E1"/>
<dbReference type="Proteomes" id="UP000433928">
    <property type="component" value="Unassembled WGS sequence"/>
</dbReference>
<protein>
    <submittedName>
        <fullName evidence="1">DUF2786 domain-containing protein</fullName>
    </submittedName>
</protein>
<evidence type="ECO:0000313" key="2">
    <source>
        <dbReference type="Proteomes" id="UP000433928"/>
    </source>
</evidence>
<dbReference type="RefSeq" id="WP_038610115.1">
    <property type="nucleotide sequence ID" value="NZ_JBBNMO010000014.1"/>
</dbReference>
<dbReference type="EMBL" id="WCUG01000010">
    <property type="protein sequence ID" value="KAB4168969.1"/>
    <property type="molecule type" value="Genomic_DNA"/>
</dbReference>
<comment type="caution">
    <text evidence="1">The sequence shown here is derived from an EMBL/GenBank/DDBJ whole genome shotgun (WGS) entry which is preliminary data.</text>
</comment>
<gene>
    <name evidence="1" type="ORF">GAQ59_13015</name>
</gene>
<name>A0A6A2G1E1_BACUN</name>
<organism evidence="1 2">
    <name type="scientific">Bacteroides uniformis</name>
    <dbReference type="NCBI Taxonomy" id="820"/>
    <lineage>
        <taxon>Bacteria</taxon>
        <taxon>Pseudomonadati</taxon>
        <taxon>Bacteroidota</taxon>
        <taxon>Bacteroidia</taxon>
        <taxon>Bacteroidales</taxon>
        <taxon>Bacteroidaceae</taxon>
        <taxon>Bacteroides</taxon>
    </lineage>
</organism>
<accession>A0A6A2G1E1</accession>
<evidence type="ECO:0000313" key="1">
    <source>
        <dbReference type="EMBL" id="KAB4168969.1"/>
    </source>
</evidence>